<evidence type="ECO:0000313" key="3">
    <source>
        <dbReference type="Proteomes" id="UP000249619"/>
    </source>
</evidence>
<comment type="caution">
    <text evidence="2">The sequence shown here is derived from an EMBL/GenBank/DDBJ whole genome shotgun (WGS) entry which is preliminary data.</text>
</comment>
<accession>A0A364MVG4</accession>
<organism evidence="2 3">
    <name type="scientific">Stemphylium lycopersici</name>
    <name type="common">Tomato gray leaf spot disease fungus</name>
    <name type="synonym">Thyrospora lycopersici</name>
    <dbReference type="NCBI Taxonomy" id="183478"/>
    <lineage>
        <taxon>Eukaryota</taxon>
        <taxon>Fungi</taxon>
        <taxon>Dikarya</taxon>
        <taxon>Ascomycota</taxon>
        <taxon>Pezizomycotina</taxon>
        <taxon>Dothideomycetes</taxon>
        <taxon>Pleosporomycetidae</taxon>
        <taxon>Pleosporales</taxon>
        <taxon>Pleosporineae</taxon>
        <taxon>Pleosporaceae</taxon>
        <taxon>Stemphylium</taxon>
    </lineage>
</organism>
<dbReference type="Proteomes" id="UP000249619">
    <property type="component" value="Unassembled WGS sequence"/>
</dbReference>
<dbReference type="Gene3D" id="3.10.180.10">
    <property type="entry name" value="2,3-Dihydroxybiphenyl 1,2-Dioxygenase, domain 1"/>
    <property type="match status" value="1"/>
</dbReference>
<evidence type="ECO:0000259" key="1">
    <source>
        <dbReference type="Pfam" id="PF13468"/>
    </source>
</evidence>
<reference evidence="3" key="1">
    <citation type="submission" date="2018-05" db="EMBL/GenBank/DDBJ databases">
        <title>Draft genome sequence of Stemphylium lycopersici strain CIDEFI 213.</title>
        <authorList>
            <person name="Medina R."/>
            <person name="Franco M.E.E."/>
            <person name="Lucentini C.G."/>
            <person name="Saparrat M.C.N."/>
            <person name="Balatti P.A."/>
        </authorList>
    </citation>
    <scope>NUCLEOTIDE SEQUENCE [LARGE SCALE GENOMIC DNA]</scope>
    <source>
        <strain evidence="3">CIDEFI 213</strain>
    </source>
</reference>
<sequence length="282" mass="31019">MKLGPAPTRLRQIALVANDLESAKRLLTHVLGTQVVFEDPAVGQWGLNNFLVPIGGDFIEVVSPTKPGTTAGRLLEKRGDGGYMVIMQTEDARKRREHIQANDLAKVVFEHEDEDSVCIQYHPKGIKGGMMPELDSHVPGPNNPTPVRARFSPWHACGPDVEKYTRAMEQTAHLTLESCVLRLQPGDLGHEAAARAWEETFGVVRSRDLLAFTNARLGFIPGEEGQPEGLVSITVGVKGKEYFDAILERAQQAGICGEGWIEMCGVKWYLTLTGHSEDRGKL</sequence>
<dbReference type="EMBL" id="QGDH01000147">
    <property type="protein sequence ID" value="RAR04755.1"/>
    <property type="molecule type" value="Genomic_DNA"/>
</dbReference>
<evidence type="ECO:0000313" key="2">
    <source>
        <dbReference type="EMBL" id="RAR04755.1"/>
    </source>
</evidence>
<dbReference type="SUPFAM" id="SSF54593">
    <property type="entry name" value="Glyoxalase/Bleomycin resistance protein/Dihydroxybiphenyl dioxygenase"/>
    <property type="match status" value="1"/>
</dbReference>
<dbReference type="InterPro" id="IPR029068">
    <property type="entry name" value="Glyas_Bleomycin-R_OHBP_Dase"/>
</dbReference>
<gene>
    <name evidence="2" type="ORF">DDE83_007691</name>
</gene>
<feature type="domain" description="Glyoxalase-like" evidence="1">
    <location>
        <begin position="14"/>
        <end position="104"/>
    </location>
</feature>
<keyword evidence="3" id="KW-1185">Reference proteome</keyword>
<dbReference type="InterPro" id="IPR025870">
    <property type="entry name" value="Glyoxalase-like_dom"/>
</dbReference>
<dbReference type="AlphaFoldDB" id="A0A364MVG4"/>
<protein>
    <recommendedName>
        <fullName evidence="1">Glyoxalase-like domain-containing protein</fullName>
    </recommendedName>
</protein>
<proteinExistence type="predicted"/>
<name>A0A364MVG4_STELY</name>
<dbReference type="Pfam" id="PF13468">
    <property type="entry name" value="Glyoxalase_3"/>
    <property type="match status" value="1"/>
</dbReference>